<keyword evidence="6" id="KW-1185">Reference proteome</keyword>
<name>A0A5B7TSN8_9FLAO</name>
<dbReference type="OrthoDB" id="742238at2"/>
<dbReference type="Pfam" id="PF00392">
    <property type="entry name" value="GntR"/>
    <property type="match status" value="1"/>
</dbReference>
<dbReference type="GO" id="GO:0003700">
    <property type="term" value="F:DNA-binding transcription factor activity"/>
    <property type="evidence" value="ECO:0007669"/>
    <property type="project" value="InterPro"/>
</dbReference>
<dbReference type="Proteomes" id="UP000306229">
    <property type="component" value="Chromosome"/>
</dbReference>
<protein>
    <submittedName>
        <fullName evidence="5">GntR family transcriptional regulator</fullName>
    </submittedName>
</protein>
<organism evidence="5 6">
    <name type="scientific">Aureibaculum algae</name>
    <dbReference type="NCBI Taxonomy" id="2584122"/>
    <lineage>
        <taxon>Bacteria</taxon>
        <taxon>Pseudomonadati</taxon>
        <taxon>Bacteroidota</taxon>
        <taxon>Flavobacteriia</taxon>
        <taxon>Flavobacteriales</taxon>
        <taxon>Flavobacteriaceae</taxon>
        <taxon>Aureibaculum</taxon>
    </lineage>
</organism>
<evidence type="ECO:0000313" key="6">
    <source>
        <dbReference type="Proteomes" id="UP000306229"/>
    </source>
</evidence>
<evidence type="ECO:0000313" key="5">
    <source>
        <dbReference type="EMBL" id="QCX37662.1"/>
    </source>
</evidence>
<evidence type="ECO:0000259" key="4">
    <source>
        <dbReference type="PROSITE" id="PS50949"/>
    </source>
</evidence>
<dbReference type="InterPro" id="IPR028082">
    <property type="entry name" value="Peripla_BP_I"/>
</dbReference>
<proteinExistence type="predicted"/>
<evidence type="ECO:0000256" key="2">
    <source>
        <dbReference type="ARBA" id="ARBA00023125"/>
    </source>
</evidence>
<keyword evidence="1" id="KW-0805">Transcription regulation</keyword>
<dbReference type="Gene3D" id="3.40.50.2300">
    <property type="match status" value="2"/>
</dbReference>
<dbReference type="PANTHER" id="PTHR38445:SF10">
    <property type="entry name" value="GNTR-FAMILY TRANSCRIPTIONAL REGULATOR"/>
    <property type="match status" value="1"/>
</dbReference>
<dbReference type="GO" id="GO:0003677">
    <property type="term" value="F:DNA binding"/>
    <property type="evidence" value="ECO:0007669"/>
    <property type="project" value="UniProtKB-KW"/>
</dbReference>
<reference evidence="5 6" key="1">
    <citation type="submission" date="2019-05" db="EMBL/GenBank/DDBJ databases">
        <title>Algicella ahnfeltiae gen. nov., sp. nov., a novel marine bacterium of the family Flavobacteriaceae isolated from a red alga.</title>
        <authorList>
            <person name="Nedashkovskaya O.I."/>
            <person name="Kukhlevskiy A.D."/>
            <person name="Kim S.-G."/>
            <person name="Zhukova N.V."/>
            <person name="Mikhailov V.V."/>
        </authorList>
    </citation>
    <scope>NUCLEOTIDE SEQUENCE [LARGE SCALE GENOMIC DNA]</scope>
    <source>
        <strain evidence="5 6">10Alg115</strain>
    </source>
</reference>
<dbReference type="KEGG" id="fbe:FF125_04145"/>
<keyword evidence="2" id="KW-0238">DNA-binding</keyword>
<dbReference type="InterPro" id="IPR000524">
    <property type="entry name" value="Tscrpt_reg_HTH_GntR"/>
</dbReference>
<accession>A0A5B7TSN8</accession>
<dbReference type="SUPFAM" id="SSF53822">
    <property type="entry name" value="Periplasmic binding protein-like I"/>
    <property type="match status" value="1"/>
</dbReference>
<dbReference type="CDD" id="cd07377">
    <property type="entry name" value="WHTH_GntR"/>
    <property type="match status" value="1"/>
</dbReference>
<dbReference type="InterPro" id="IPR036390">
    <property type="entry name" value="WH_DNA-bd_sf"/>
</dbReference>
<dbReference type="SUPFAM" id="SSF46785">
    <property type="entry name" value="Winged helix' DNA-binding domain"/>
    <property type="match status" value="1"/>
</dbReference>
<dbReference type="PANTHER" id="PTHR38445">
    <property type="entry name" value="HTH-TYPE TRANSCRIPTIONAL REPRESSOR YTRA"/>
    <property type="match status" value="1"/>
</dbReference>
<keyword evidence="3" id="KW-0804">Transcription</keyword>
<dbReference type="Gene3D" id="1.10.10.10">
    <property type="entry name" value="Winged helix-like DNA-binding domain superfamily/Winged helix DNA-binding domain"/>
    <property type="match status" value="1"/>
</dbReference>
<dbReference type="SMART" id="SM00345">
    <property type="entry name" value="HTH_GNTR"/>
    <property type="match status" value="1"/>
</dbReference>
<dbReference type="PROSITE" id="PS50949">
    <property type="entry name" value="HTH_GNTR"/>
    <property type="match status" value="1"/>
</dbReference>
<evidence type="ECO:0000256" key="3">
    <source>
        <dbReference type="ARBA" id="ARBA00023163"/>
    </source>
</evidence>
<gene>
    <name evidence="5" type="ORF">FF125_04145</name>
</gene>
<dbReference type="EMBL" id="CP040749">
    <property type="protein sequence ID" value="QCX37662.1"/>
    <property type="molecule type" value="Genomic_DNA"/>
</dbReference>
<evidence type="ECO:0000256" key="1">
    <source>
        <dbReference type="ARBA" id="ARBA00023015"/>
    </source>
</evidence>
<feature type="domain" description="HTH gntR-type" evidence="4">
    <location>
        <begin position="13"/>
        <end position="81"/>
    </location>
</feature>
<sequence length="345" mass="39674">MNVSVVIDEKSKVPKYKQVVDSIVNDVSSGKLKLGDKLPSINELSEATYLSRDTVEKAYKNLKNRKIITSVKGKGCYVSKNELISKINIFFLINKLSSYKMKIYNSFVKSLEGIGHVSLFIYHCDESLFVNLINQHVGGFNYYVIMPHFKTDKLDHISLTKEALTVMDKIPNEKIIVLDNKVDKKNAYSEVYQDFENDIYDALKNGVDKIVKFDKIHLVFPKNTFYPYPRRILHGFKKFCFEYSLNFEILSEISENMDITKNEIFIVIEESDLVNLVKLTRDNNLELGKDIGVISYNDTPLKELLGITVVSTDFKKMGVTAAELILNKKQEKIKNPFNFIDRKST</sequence>
<dbReference type="AlphaFoldDB" id="A0A5B7TSN8"/>
<dbReference type="InterPro" id="IPR036388">
    <property type="entry name" value="WH-like_DNA-bd_sf"/>
</dbReference>
<dbReference type="RefSeq" id="WP_138948592.1">
    <property type="nucleotide sequence ID" value="NZ_CP040749.1"/>
</dbReference>